<name>A0A9W8RA47_9HYPO</name>
<feature type="chain" id="PRO_5040833361" evidence="2">
    <location>
        <begin position="19"/>
        <end position="164"/>
    </location>
</feature>
<feature type="compositionally biased region" description="Basic and acidic residues" evidence="1">
    <location>
        <begin position="119"/>
        <end position="164"/>
    </location>
</feature>
<organism evidence="3 4">
    <name type="scientific">Fusarium falciforme</name>
    <dbReference type="NCBI Taxonomy" id="195108"/>
    <lineage>
        <taxon>Eukaryota</taxon>
        <taxon>Fungi</taxon>
        <taxon>Dikarya</taxon>
        <taxon>Ascomycota</taxon>
        <taxon>Pezizomycotina</taxon>
        <taxon>Sordariomycetes</taxon>
        <taxon>Hypocreomycetidae</taxon>
        <taxon>Hypocreales</taxon>
        <taxon>Nectriaceae</taxon>
        <taxon>Fusarium</taxon>
        <taxon>Fusarium solani species complex</taxon>
    </lineage>
</organism>
<dbReference type="AlphaFoldDB" id="A0A9W8RA47"/>
<evidence type="ECO:0000256" key="1">
    <source>
        <dbReference type="SAM" id="MobiDB-lite"/>
    </source>
</evidence>
<evidence type="ECO:0000313" key="3">
    <source>
        <dbReference type="EMBL" id="KAJ4191415.1"/>
    </source>
</evidence>
<accession>A0A9W8RA47</accession>
<dbReference type="Proteomes" id="UP001152087">
    <property type="component" value="Unassembled WGS sequence"/>
</dbReference>
<feature type="signal peptide" evidence="2">
    <location>
        <begin position="1"/>
        <end position="18"/>
    </location>
</feature>
<comment type="caution">
    <text evidence="3">The sequence shown here is derived from an EMBL/GenBank/DDBJ whole genome shotgun (WGS) entry which is preliminary data.</text>
</comment>
<dbReference type="EMBL" id="JAOQAV010000009">
    <property type="protein sequence ID" value="KAJ4191415.1"/>
    <property type="molecule type" value="Genomic_DNA"/>
</dbReference>
<evidence type="ECO:0000256" key="2">
    <source>
        <dbReference type="SAM" id="SignalP"/>
    </source>
</evidence>
<sequence>MRCNVLVLLALTNGLAQAVSIGRHEDSVKVHGHTHGSSSEPDVKAAIKAEADGNQLEHEAIARIKNKGKDQRVDLLIKNPAGKGETLTAEVFTPGTNQKDRKESDPRGQETSQDEDAVEEARAAAQREQREIEWRQRLDKEVAEARKKVDERERERERPQGGRT</sequence>
<reference evidence="3" key="1">
    <citation type="submission" date="2022-09" db="EMBL/GenBank/DDBJ databases">
        <title>Fusarium specimens isolated from Avocado Roots.</title>
        <authorList>
            <person name="Stajich J."/>
            <person name="Roper C."/>
            <person name="Heimlech-Rivalta G."/>
        </authorList>
    </citation>
    <scope>NUCLEOTIDE SEQUENCE</scope>
    <source>
        <strain evidence="3">A02</strain>
    </source>
</reference>
<keyword evidence="4" id="KW-1185">Reference proteome</keyword>
<protein>
    <submittedName>
        <fullName evidence="3">Uncharacterized protein</fullName>
    </submittedName>
</protein>
<gene>
    <name evidence="3" type="ORF">NW755_004601</name>
</gene>
<feature type="compositionally biased region" description="Basic and acidic residues" evidence="1">
    <location>
        <begin position="98"/>
        <end position="108"/>
    </location>
</feature>
<evidence type="ECO:0000313" key="4">
    <source>
        <dbReference type="Proteomes" id="UP001152087"/>
    </source>
</evidence>
<proteinExistence type="predicted"/>
<feature type="region of interest" description="Disordered" evidence="1">
    <location>
        <begin position="77"/>
        <end position="164"/>
    </location>
</feature>
<keyword evidence="2" id="KW-0732">Signal</keyword>